<comment type="caution">
    <text evidence="2">The sequence shown here is derived from an EMBL/GenBank/DDBJ whole genome shotgun (WGS) entry which is preliminary data.</text>
</comment>
<accession>A0A845HSM9</accession>
<gene>
    <name evidence="2" type="ORF">GTP23_02790</name>
</gene>
<evidence type="ECO:0000259" key="1">
    <source>
        <dbReference type="Pfam" id="PF00534"/>
    </source>
</evidence>
<keyword evidence="2" id="KW-0808">Transferase</keyword>
<dbReference type="PANTHER" id="PTHR46401:SF9">
    <property type="entry name" value="MANNOSYLTRANSFERASE A"/>
    <property type="match status" value="1"/>
</dbReference>
<organism evidence="2 3">
    <name type="scientific">Duganella fentianensis</name>
    <dbReference type="NCBI Taxonomy" id="2692177"/>
    <lineage>
        <taxon>Bacteria</taxon>
        <taxon>Pseudomonadati</taxon>
        <taxon>Pseudomonadota</taxon>
        <taxon>Betaproteobacteria</taxon>
        <taxon>Burkholderiales</taxon>
        <taxon>Oxalobacteraceae</taxon>
        <taxon>Telluria group</taxon>
        <taxon>Duganella</taxon>
    </lineage>
</organism>
<dbReference type="SUPFAM" id="SSF53756">
    <property type="entry name" value="UDP-Glycosyltransferase/glycogen phosphorylase"/>
    <property type="match status" value="3"/>
</dbReference>
<dbReference type="CDD" id="cd03809">
    <property type="entry name" value="GT4_MtfB-like"/>
    <property type="match status" value="2"/>
</dbReference>
<protein>
    <submittedName>
        <fullName evidence="2">Glycosyltransferase</fullName>
    </submittedName>
</protein>
<evidence type="ECO:0000313" key="2">
    <source>
        <dbReference type="EMBL" id="MYN43993.1"/>
    </source>
</evidence>
<dbReference type="RefSeq" id="WP_161033760.1">
    <property type="nucleotide sequence ID" value="NZ_WWCL01000001.1"/>
</dbReference>
<proteinExistence type="predicted"/>
<dbReference type="Pfam" id="PF00534">
    <property type="entry name" value="Glycos_transf_1"/>
    <property type="match status" value="3"/>
</dbReference>
<dbReference type="EMBL" id="WWCL01000001">
    <property type="protein sequence ID" value="MYN43993.1"/>
    <property type="molecule type" value="Genomic_DNA"/>
</dbReference>
<dbReference type="Proteomes" id="UP000444316">
    <property type="component" value="Unassembled WGS sequence"/>
</dbReference>
<dbReference type="PANTHER" id="PTHR46401">
    <property type="entry name" value="GLYCOSYLTRANSFERASE WBBK-RELATED"/>
    <property type="match status" value="1"/>
</dbReference>
<name>A0A845HSM9_9BURK</name>
<dbReference type="Gene3D" id="3.40.50.2000">
    <property type="entry name" value="Glycogen Phosphorylase B"/>
    <property type="match status" value="4"/>
</dbReference>
<keyword evidence="3" id="KW-1185">Reference proteome</keyword>
<feature type="domain" description="Glycosyl transferase family 1" evidence="1">
    <location>
        <begin position="400"/>
        <end position="530"/>
    </location>
</feature>
<sequence length="1433" mass="155171">MRLVIDLQACQNGAARNPQAIIGLAQAMARSAASRAQAHSLIIALDERQSDSIDALRHAFSALPVQLCSYRTPAGSGWSQQAAPLVRDGFLASLNPDVILLPGLFDLALNDTLYSSAPQNALMVYTLAASTQEKTLPEAQQQCLRDAALVLRDEVYEQPEQAAPALWATLETALARRTEKSAQPAGASSTAISRPALAYISPLPPEKSGIADYSVELIAELEAYYDITLVVSDAAHAGVAATALGQRLPLLTPAQFAARAESFARRLYHFGNSNAHQYMFPLLEQYPGMVVLHDFFLSGVIDNMQRDGVQPLAYFQALYASHGHNGLLAHKELGHNPSIWAMPSNKAVLDQASGVIVHSDFSRTLAQQWYGAGYAGQWHTLPLLRGLPAALAQATPQQNRAAARQQLGISEDSYLVTSFGMLGPTKLNHRLLDAFLASPLAQQANCQLVFVGENEAGQYGAELQNRIASASCAASIRITGFVSADDYQHYLAASDTAVQLRTQTRGETSASVLDCLLHGVPTIINAHGAAATLPDQVLIKLPDLFDDSALSAALAGLHADAAQRAALAAAGRAHVQQHHAPAEVGRQYHAAIEQISRTSSASHYRQLLEALTALPGKAADEAQLIAAASAIAANQPAMAPRQLLVDISALVQVDHKTGIQRVVRSILLALIKAPPAGYRVEPVYGEGGNRSYRYARSFTTAMLGVQSPQLEDAPIEARPGDLFLGLDLASNSTTQNEPQLLALRRHGVAVWFVVYDLLPVLRPECFVYGAEKYYSDYLDTITYAADGIVTISRAVSDELAAWLAARPNRRQAPLKLSYFHLGADIDASAPSTGLPDNADKVLAALKAAPTLLLVGTLEPRKGQAQTLAALELLWQQGVAVNLVIVGKNGWLVDALAKKLEDHPQREQRLFWLPGVSDQMLQQLYQGCAALLAPSEGEGFGLPLIEAAQHQLPIIARGIPVFREVAGEHAYYFEGKEPQALADAIAQWLALHAAGKAPPSSALPWLTWAQSAQQLMEATVHGHCYTSVAADGIAPQLLVDVSAIAREDLKTGIQRVVRAQLAELLAQHSTRYQVLPVYLSDEGGRWHYCYARRYLHTLAGTDSYGVVDEEVKVRAGDVFYSPDFYPGAVTEAARTGLYQRWRAAGVSVNFLIHDLLPVLRPEFFPGRVDDVFEKWLHTVTSNSDRLLCISGAVADETRAWLRQHAPQRSVPAFAVLHHGADIAASMPSTGLPDDAQAVLADIRSVPSFLMVGTIEPRKGHLQALDAFEQLWAAGVDVRLVIVGGEGWKGLPDNQRRTIPTIMARLRNHPQLGQRLHWLQGISDEYLEQVYRHCACLLFPSEGEGFGLPLIEAARHDMPLLTRDIPVFREIAGDHAQYFTGSSGSALAAAVQEWLRLQAAGQTIPSSAMPWHTWADNARNLTDILFADTANPDHT</sequence>
<feature type="domain" description="Glycosyl transferase family 1" evidence="1">
    <location>
        <begin position="844"/>
        <end position="989"/>
    </location>
</feature>
<dbReference type="GO" id="GO:0009103">
    <property type="term" value="P:lipopolysaccharide biosynthetic process"/>
    <property type="evidence" value="ECO:0007669"/>
    <property type="project" value="TreeGrafter"/>
</dbReference>
<feature type="domain" description="Glycosyl transferase family 1" evidence="1">
    <location>
        <begin position="1246"/>
        <end position="1396"/>
    </location>
</feature>
<reference evidence="2" key="1">
    <citation type="submission" date="2019-12" db="EMBL/GenBank/DDBJ databases">
        <title>Novel species isolated from a subtropical stream in China.</title>
        <authorList>
            <person name="Lu H."/>
        </authorList>
    </citation>
    <scope>NUCLEOTIDE SEQUENCE [LARGE SCALE GENOMIC DNA]</scope>
    <source>
        <strain evidence="2">FT93W</strain>
    </source>
</reference>
<dbReference type="GO" id="GO:0016757">
    <property type="term" value="F:glycosyltransferase activity"/>
    <property type="evidence" value="ECO:0007669"/>
    <property type="project" value="InterPro"/>
</dbReference>
<dbReference type="InterPro" id="IPR001296">
    <property type="entry name" value="Glyco_trans_1"/>
</dbReference>
<evidence type="ECO:0000313" key="3">
    <source>
        <dbReference type="Proteomes" id="UP000444316"/>
    </source>
</evidence>